<dbReference type="AlphaFoldDB" id="A0A0E9QYX6"/>
<reference evidence="1" key="1">
    <citation type="submission" date="2014-11" db="EMBL/GenBank/DDBJ databases">
        <authorList>
            <person name="Amaro Gonzalez C."/>
        </authorList>
    </citation>
    <scope>NUCLEOTIDE SEQUENCE</scope>
</reference>
<organism evidence="1">
    <name type="scientific">Anguilla anguilla</name>
    <name type="common">European freshwater eel</name>
    <name type="synonym">Muraena anguilla</name>
    <dbReference type="NCBI Taxonomy" id="7936"/>
    <lineage>
        <taxon>Eukaryota</taxon>
        <taxon>Metazoa</taxon>
        <taxon>Chordata</taxon>
        <taxon>Craniata</taxon>
        <taxon>Vertebrata</taxon>
        <taxon>Euteleostomi</taxon>
        <taxon>Actinopterygii</taxon>
        <taxon>Neopterygii</taxon>
        <taxon>Teleostei</taxon>
        <taxon>Anguilliformes</taxon>
        <taxon>Anguillidae</taxon>
        <taxon>Anguilla</taxon>
    </lineage>
</organism>
<reference evidence="1" key="2">
    <citation type="journal article" date="2015" name="Fish Shellfish Immunol.">
        <title>Early steps in the European eel (Anguilla anguilla)-Vibrio vulnificus interaction in the gills: Role of the RtxA13 toxin.</title>
        <authorList>
            <person name="Callol A."/>
            <person name="Pajuelo D."/>
            <person name="Ebbesson L."/>
            <person name="Teles M."/>
            <person name="MacKenzie S."/>
            <person name="Amaro C."/>
        </authorList>
    </citation>
    <scope>NUCLEOTIDE SEQUENCE</scope>
</reference>
<name>A0A0E9QYX6_ANGAN</name>
<protein>
    <submittedName>
        <fullName evidence="1">Uncharacterized protein</fullName>
    </submittedName>
</protein>
<dbReference type="EMBL" id="GBXM01092530">
    <property type="protein sequence ID" value="JAH16047.1"/>
    <property type="molecule type" value="Transcribed_RNA"/>
</dbReference>
<sequence>MEGKSICARLLKPLSPLLSVSERRDLACFSAAL</sequence>
<proteinExistence type="predicted"/>
<dbReference type="EMBL" id="GBXM01086890">
    <property type="protein sequence ID" value="JAH21687.1"/>
    <property type="molecule type" value="Transcribed_RNA"/>
</dbReference>
<evidence type="ECO:0000313" key="1">
    <source>
        <dbReference type="EMBL" id="JAH21687.1"/>
    </source>
</evidence>
<accession>A0A0E9QYX6</accession>